<feature type="transmembrane region" description="Helical" evidence="6">
    <location>
        <begin position="145"/>
        <end position="167"/>
    </location>
</feature>
<dbReference type="PROSITE" id="PS50850">
    <property type="entry name" value="MFS"/>
    <property type="match status" value="1"/>
</dbReference>
<accession>A0A7I8VE09</accession>
<keyword evidence="3 6" id="KW-1133">Transmembrane helix</keyword>
<feature type="transmembrane region" description="Helical" evidence="6">
    <location>
        <begin position="446"/>
        <end position="468"/>
    </location>
</feature>
<evidence type="ECO:0000256" key="1">
    <source>
        <dbReference type="ARBA" id="ARBA00004141"/>
    </source>
</evidence>
<proteinExistence type="predicted"/>
<dbReference type="PANTHER" id="PTHR24064">
    <property type="entry name" value="SOLUTE CARRIER FAMILY 22 MEMBER"/>
    <property type="match status" value="1"/>
</dbReference>
<feature type="transmembrane region" description="Helical" evidence="6">
    <location>
        <begin position="408"/>
        <end position="434"/>
    </location>
</feature>
<dbReference type="GO" id="GO:0016020">
    <property type="term" value="C:membrane"/>
    <property type="evidence" value="ECO:0007669"/>
    <property type="project" value="UniProtKB-SubCell"/>
</dbReference>
<reference evidence="8 9" key="1">
    <citation type="submission" date="2020-08" db="EMBL/GenBank/DDBJ databases">
        <authorList>
            <person name="Hejnol A."/>
        </authorList>
    </citation>
    <scope>NUCLEOTIDE SEQUENCE [LARGE SCALE GENOMIC DNA]</scope>
</reference>
<feature type="transmembrane region" description="Helical" evidence="6">
    <location>
        <begin position="382"/>
        <end position="402"/>
    </location>
</feature>
<evidence type="ECO:0000259" key="7">
    <source>
        <dbReference type="PROSITE" id="PS50850"/>
    </source>
</evidence>
<evidence type="ECO:0000256" key="2">
    <source>
        <dbReference type="ARBA" id="ARBA00022692"/>
    </source>
</evidence>
<dbReference type="InterPro" id="IPR020846">
    <property type="entry name" value="MFS_dom"/>
</dbReference>
<comment type="subcellular location">
    <subcellularLocation>
        <location evidence="1">Membrane</location>
        <topology evidence="1">Multi-pass membrane protein</topology>
    </subcellularLocation>
</comment>
<dbReference type="InterPro" id="IPR036259">
    <property type="entry name" value="MFS_trans_sf"/>
</dbReference>
<dbReference type="Proteomes" id="UP000549394">
    <property type="component" value="Unassembled WGS sequence"/>
</dbReference>
<feature type="transmembrane region" description="Helical" evidence="6">
    <location>
        <begin position="480"/>
        <end position="499"/>
    </location>
</feature>
<dbReference type="CDD" id="cd17317">
    <property type="entry name" value="MFS_SLC22"/>
    <property type="match status" value="1"/>
</dbReference>
<dbReference type="SUPFAM" id="SSF103473">
    <property type="entry name" value="MFS general substrate transporter"/>
    <property type="match status" value="1"/>
</dbReference>
<keyword evidence="2 6" id="KW-0812">Transmembrane</keyword>
<gene>
    <name evidence="8" type="ORF">DGYR_LOCUS1860</name>
</gene>
<dbReference type="GO" id="GO:0022857">
    <property type="term" value="F:transmembrane transporter activity"/>
    <property type="evidence" value="ECO:0007669"/>
    <property type="project" value="InterPro"/>
</dbReference>
<feature type="region of interest" description="Disordered" evidence="5">
    <location>
        <begin position="282"/>
        <end position="303"/>
    </location>
</feature>
<feature type="transmembrane region" description="Helical" evidence="6">
    <location>
        <begin position="119"/>
        <end position="136"/>
    </location>
</feature>
<dbReference type="EMBL" id="CAJFCJ010000003">
    <property type="protein sequence ID" value="CAD5112778.1"/>
    <property type="molecule type" value="Genomic_DNA"/>
</dbReference>
<keyword evidence="9" id="KW-1185">Reference proteome</keyword>
<feature type="transmembrane region" description="Helical" evidence="6">
    <location>
        <begin position="201"/>
        <end position="224"/>
    </location>
</feature>
<evidence type="ECO:0000256" key="3">
    <source>
        <dbReference type="ARBA" id="ARBA00022989"/>
    </source>
</evidence>
<dbReference type="AlphaFoldDB" id="A0A7I8VE09"/>
<name>A0A7I8VE09_9ANNE</name>
<keyword evidence="4 6" id="KW-0472">Membrane</keyword>
<feature type="transmembrane region" description="Helical" evidence="6">
    <location>
        <begin position="326"/>
        <end position="347"/>
    </location>
</feature>
<feature type="transmembrane region" description="Helical" evidence="6">
    <location>
        <begin position="236"/>
        <end position="256"/>
    </location>
</feature>
<evidence type="ECO:0000256" key="4">
    <source>
        <dbReference type="ARBA" id="ARBA00023136"/>
    </source>
</evidence>
<protein>
    <submittedName>
        <fullName evidence="8">DgyrCDS1991</fullName>
    </submittedName>
</protein>
<dbReference type="OrthoDB" id="2261376at2759"/>
<feature type="transmembrane region" description="Helical" evidence="6">
    <location>
        <begin position="353"/>
        <end position="375"/>
    </location>
</feature>
<evidence type="ECO:0000313" key="9">
    <source>
        <dbReference type="Proteomes" id="UP000549394"/>
    </source>
</evidence>
<evidence type="ECO:0000256" key="6">
    <source>
        <dbReference type="SAM" id="Phobius"/>
    </source>
</evidence>
<comment type="caution">
    <text evidence="8">The sequence shown here is derived from an EMBL/GenBank/DDBJ whole genome shotgun (WGS) entry which is preliminary data.</text>
</comment>
<dbReference type="Pfam" id="PF00083">
    <property type="entry name" value="Sugar_tr"/>
    <property type="match status" value="1"/>
</dbReference>
<evidence type="ECO:0000256" key="5">
    <source>
        <dbReference type="SAM" id="MobiDB-lite"/>
    </source>
</evidence>
<evidence type="ECO:0000313" key="8">
    <source>
        <dbReference type="EMBL" id="CAD5112778.1"/>
    </source>
</evidence>
<feature type="domain" description="Major facilitator superfamily (MFS) profile" evidence="7">
    <location>
        <begin position="66"/>
        <end position="504"/>
    </location>
</feature>
<dbReference type="InterPro" id="IPR005828">
    <property type="entry name" value="MFS_sugar_transport-like"/>
</dbReference>
<dbReference type="Gene3D" id="1.20.1250.20">
    <property type="entry name" value="MFS general substrate transporter like domains"/>
    <property type="match status" value="1"/>
</dbReference>
<organism evidence="8 9">
    <name type="scientific">Dimorphilus gyrociliatus</name>
    <dbReference type="NCBI Taxonomy" id="2664684"/>
    <lineage>
        <taxon>Eukaryota</taxon>
        <taxon>Metazoa</taxon>
        <taxon>Spiralia</taxon>
        <taxon>Lophotrochozoa</taxon>
        <taxon>Annelida</taxon>
        <taxon>Polychaeta</taxon>
        <taxon>Polychaeta incertae sedis</taxon>
        <taxon>Dinophilidae</taxon>
        <taxon>Dimorphilus</taxon>
    </lineage>
</organism>
<sequence>MNLDDALVSLGAYGRYQMWIFMWISLFDNLPSIWHMTSYPFLAYELQHKCKIPDGVAQNLSNSDKCSMSKYLGNGTFDSNQTITCPNGWEYERSPIKQSIVSEWNLVCGRNYLPEISNTFFNVGVMIGAVAFGFLSDKFGRKKSFIFALVTQGIVGSLTALSPNFYVFTFLRFFVGMLEQGVNITGFIMATELFPPKQRTIFGVAHEFFWAVGGCMVPLFAYFLRDWKSLQTCISLPAVLGICLWWFLPESVVWLVSQGKVKEAEKILEKAAKINRRPLPADCLSDSDKQPLMNGKEDENKKSTKERKTYTIIDLFRTKNLRKITFCVNGIWLVNTMVYYGVCFHFPNLYGDLYINFALGGLVEIPSVAVTLFLLYKVGRRWPLCLMQIVGGIMCIIIPFIPKKSGTVAYIPVALAVVVRFCFNGSFTVIYVYGPEIYPTVCRNTGAGLASSSGRIGGILYPFIGYMSKLNAGKLIGPDLPLFVYGVLSIICSLLALPLPETKNKPLPDTIEDVENYEDFCRRHSNIQKLNREELSSSAEGGGNQETKI</sequence>